<reference evidence="1" key="1">
    <citation type="journal article" date="2023" name="ISME J.">
        <title>Emergence of putative energy parasites within Clostridia revealed by genome analysis of a novel endosymbiotic clade.</title>
        <authorList>
            <person name="Takahashi K."/>
            <person name="Kuwahara H."/>
            <person name="Horikawa Y."/>
            <person name="Izawa K."/>
            <person name="Kato D."/>
            <person name="Inagaki T."/>
            <person name="Yuki M."/>
            <person name="Ohkuma M."/>
            <person name="Hongoh Y."/>
        </authorList>
    </citation>
    <scope>NUCLEOTIDE SEQUENCE</scope>
    <source>
        <strain evidence="1">RsTa-C01</strain>
    </source>
</reference>
<proteinExistence type="predicted"/>
<dbReference type="Gene3D" id="3.30.2020.10">
    <property type="entry name" value="NE0471-like N-terminal domain"/>
    <property type="match status" value="1"/>
</dbReference>
<dbReference type="AlphaFoldDB" id="A0AA48L1P6"/>
<name>A0AA48L1P6_9FIRM</name>
<dbReference type="Pfam" id="PF10387">
    <property type="entry name" value="DUF2442"/>
    <property type="match status" value="1"/>
</dbReference>
<dbReference type="InterPro" id="IPR018841">
    <property type="entry name" value="DUF2442"/>
</dbReference>
<evidence type="ECO:0000313" key="1">
    <source>
        <dbReference type="EMBL" id="BED93150.1"/>
    </source>
</evidence>
<sequence length="86" mass="10138">MIFHKLTDVKPISDLKLKVTFENGVIKVYDVKPLLDKWEVFKSFKLIRGLFEQVKLDCKGYGIAWNDDIDLSCEELWQNGTEYSYM</sequence>
<gene>
    <name evidence="1" type="ORF">RsTaC01_1120</name>
</gene>
<dbReference type="SUPFAM" id="SSF143880">
    <property type="entry name" value="NE0471 N-terminal domain-like"/>
    <property type="match status" value="1"/>
</dbReference>
<protein>
    <submittedName>
        <fullName evidence="1">DUF2442 domain-containing protein</fullName>
    </submittedName>
</protein>
<organism evidence="1">
    <name type="scientific">Candidatus Paraimprobicoccus trichonymphae</name>
    <dbReference type="NCBI Taxonomy" id="3033793"/>
    <lineage>
        <taxon>Bacteria</taxon>
        <taxon>Bacillati</taxon>
        <taxon>Bacillota</taxon>
        <taxon>Clostridia</taxon>
        <taxon>Candidatus Paraimprobicoccus</taxon>
    </lineage>
</organism>
<dbReference type="EMBL" id="AP027925">
    <property type="protein sequence ID" value="BED93150.1"/>
    <property type="molecule type" value="Genomic_DNA"/>
</dbReference>
<accession>A0AA48L1P6</accession>
<dbReference type="Proteomes" id="UP001335720">
    <property type="component" value="Chromosome"/>
</dbReference>
<dbReference type="InterPro" id="IPR036782">
    <property type="entry name" value="NE0471-like_N"/>
</dbReference>
<dbReference type="KEGG" id="ptrh:RsTaC01_1120"/>